<dbReference type="SUPFAM" id="SSF46785">
    <property type="entry name" value="Winged helix' DNA-binding domain"/>
    <property type="match status" value="1"/>
</dbReference>
<dbReference type="Pfam" id="PF00392">
    <property type="entry name" value="GntR"/>
    <property type="match status" value="1"/>
</dbReference>
<dbReference type="InterPro" id="IPR000524">
    <property type="entry name" value="Tscrpt_reg_HTH_GntR"/>
</dbReference>
<sequence>MDFTIDRSLPISIRQQLKGLIEYAIACGDAAPGEPLPSVRDLASALGVAPMTVSQAYSDLKGLGLIETRAGSGTFIAESGGEPLHAQEGFAALHGQIDALIDKGLSLGLRTSDVASLIHARLASRARLGRRKSIAVVGLFGPTTARYARLIAEQIGPTATVEPATMNQIQQDSASRSRIASSDLVVTFVNRRREVASLLPGARVVGIRFVPAEETRRALAAIESGARLLLVARVPEFLPIMKSGVTRFATSLGLLNLTAGSAADIASLAAQVDALVYASGTEDVLATIPQMLPTIEYRHIPDPVDVQRRIASLLDHEG</sequence>
<dbReference type="PANTHER" id="PTHR38445:SF9">
    <property type="entry name" value="HTH-TYPE TRANSCRIPTIONAL REPRESSOR YTRA"/>
    <property type="match status" value="1"/>
</dbReference>
<dbReference type="InterPro" id="IPR036390">
    <property type="entry name" value="WH_DNA-bd_sf"/>
</dbReference>
<proteinExistence type="predicted"/>
<evidence type="ECO:0000313" key="6">
    <source>
        <dbReference type="Proteomes" id="UP000199468"/>
    </source>
</evidence>
<comment type="caution">
    <text evidence="5">The sequence shown here is derived from an EMBL/GenBank/DDBJ whole genome shotgun (WGS) entry which is preliminary data.</text>
</comment>
<protein>
    <submittedName>
        <fullName evidence="5">DNA-binding transcriptional regulator YhcF, GntR family</fullName>
    </submittedName>
</protein>
<evidence type="ECO:0000256" key="3">
    <source>
        <dbReference type="ARBA" id="ARBA00023163"/>
    </source>
</evidence>
<reference evidence="5 6" key="1">
    <citation type="submission" date="2016-10" db="EMBL/GenBank/DDBJ databases">
        <authorList>
            <person name="Varghese N."/>
            <person name="Submissions S."/>
        </authorList>
    </citation>
    <scope>NUCLEOTIDE SEQUENCE [LARGE SCALE GENOMIC DNA]</scope>
    <source>
        <strain evidence="5 6">DSM 26672</strain>
    </source>
</reference>
<dbReference type="Proteomes" id="UP000199468">
    <property type="component" value="Unassembled WGS sequence"/>
</dbReference>
<evidence type="ECO:0000256" key="1">
    <source>
        <dbReference type="ARBA" id="ARBA00023015"/>
    </source>
</evidence>
<dbReference type="PROSITE" id="PS50949">
    <property type="entry name" value="HTH_GNTR"/>
    <property type="match status" value="1"/>
</dbReference>
<dbReference type="Gene3D" id="1.10.10.10">
    <property type="entry name" value="Winged helix-like DNA-binding domain superfamily/Winged helix DNA-binding domain"/>
    <property type="match status" value="1"/>
</dbReference>
<dbReference type="RefSeq" id="WP_091856268.1">
    <property type="nucleotide sequence ID" value="NZ_FNBZ01000002.1"/>
</dbReference>
<dbReference type="PANTHER" id="PTHR38445">
    <property type="entry name" value="HTH-TYPE TRANSCRIPTIONAL REPRESSOR YTRA"/>
    <property type="match status" value="1"/>
</dbReference>
<dbReference type="EMBL" id="FNBZ01000002">
    <property type="protein sequence ID" value="SDF82349.1"/>
    <property type="molecule type" value="Genomic_DNA"/>
</dbReference>
<keyword evidence="6" id="KW-1185">Reference proteome</keyword>
<dbReference type="SMART" id="SM00345">
    <property type="entry name" value="HTH_GNTR"/>
    <property type="match status" value="1"/>
</dbReference>
<name>A0ABY0NN24_9HYPH</name>
<keyword evidence="1" id="KW-0805">Transcription regulation</keyword>
<feature type="domain" description="HTH gntR-type" evidence="4">
    <location>
        <begin position="11"/>
        <end position="79"/>
    </location>
</feature>
<gene>
    <name evidence="5" type="ORF">SAMN05421844_10298</name>
</gene>
<evidence type="ECO:0000256" key="2">
    <source>
        <dbReference type="ARBA" id="ARBA00023125"/>
    </source>
</evidence>
<keyword evidence="2 5" id="KW-0238">DNA-binding</keyword>
<organism evidence="5 6">
    <name type="scientific">Bosea robiniae</name>
    <dbReference type="NCBI Taxonomy" id="1036780"/>
    <lineage>
        <taxon>Bacteria</taxon>
        <taxon>Pseudomonadati</taxon>
        <taxon>Pseudomonadota</taxon>
        <taxon>Alphaproteobacteria</taxon>
        <taxon>Hyphomicrobiales</taxon>
        <taxon>Boseaceae</taxon>
        <taxon>Bosea</taxon>
    </lineage>
</organism>
<dbReference type="GO" id="GO:0003677">
    <property type="term" value="F:DNA binding"/>
    <property type="evidence" value="ECO:0007669"/>
    <property type="project" value="UniProtKB-KW"/>
</dbReference>
<evidence type="ECO:0000313" key="5">
    <source>
        <dbReference type="EMBL" id="SDF82349.1"/>
    </source>
</evidence>
<accession>A0ABY0NN24</accession>
<dbReference type="CDD" id="cd07377">
    <property type="entry name" value="WHTH_GntR"/>
    <property type="match status" value="1"/>
</dbReference>
<keyword evidence="3" id="KW-0804">Transcription</keyword>
<dbReference type="InterPro" id="IPR036388">
    <property type="entry name" value="WH-like_DNA-bd_sf"/>
</dbReference>
<evidence type="ECO:0000259" key="4">
    <source>
        <dbReference type="PROSITE" id="PS50949"/>
    </source>
</evidence>